<proteinExistence type="predicted"/>
<dbReference type="Pfam" id="PF13962">
    <property type="entry name" value="PGG"/>
    <property type="match status" value="1"/>
</dbReference>
<keyword evidence="4 9" id="KW-1133">Transmembrane helix</keyword>
<evidence type="ECO:0000259" key="10">
    <source>
        <dbReference type="Pfam" id="PF13962"/>
    </source>
</evidence>
<reference evidence="11 12" key="1">
    <citation type="submission" date="2021-09" db="EMBL/GenBank/DDBJ databases">
        <title>Genomic insights and catalytic innovation underlie evolution of tropane alkaloids biosynthesis.</title>
        <authorList>
            <person name="Wang Y.-J."/>
            <person name="Tian T."/>
            <person name="Huang J.-P."/>
            <person name="Huang S.-X."/>
        </authorList>
    </citation>
    <scope>NUCLEOTIDE SEQUENCE [LARGE SCALE GENOMIC DNA]</scope>
    <source>
        <strain evidence="11">KIB-2018</strain>
        <tissue evidence="11">Leaf</tissue>
    </source>
</reference>
<feature type="transmembrane region" description="Helical" evidence="9">
    <location>
        <begin position="523"/>
        <end position="543"/>
    </location>
</feature>
<comment type="caution">
    <text evidence="11">The sequence shown here is derived from an EMBL/GenBank/DDBJ whole genome shotgun (WGS) entry which is preliminary data.</text>
</comment>
<evidence type="ECO:0000256" key="3">
    <source>
        <dbReference type="ARBA" id="ARBA00022737"/>
    </source>
</evidence>
<dbReference type="GO" id="GO:0005886">
    <property type="term" value="C:plasma membrane"/>
    <property type="evidence" value="ECO:0007669"/>
    <property type="project" value="TreeGrafter"/>
</dbReference>
<keyword evidence="6 9" id="KW-0472">Membrane</keyword>
<dbReference type="PROSITE" id="PS50088">
    <property type="entry name" value="ANK_REPEAT"/>
    <property type="match status" value="2"/>
</dbReference>
<keyword evidence="12" id="KW-1185">Reference proteome</keyword>
<dbReference type="Proteomes" id="UP001159364">
    <property type="component" value="Linkage Group LG09"/>
</dbReference>
<dbReference type="PANTHER" id="PTHR24186">
    <property type="entry name" value="PROTEIN PHOSPHATASE 1 REGULATORY SUBUNIT"/>
    <property type="match status" value="1"/>
</dbReference>
<name>A0AAV8SU23_9ROSI</name>
<evidence type="ECO:0000256" key="9">
    <source>
        <dbReference type="SAM" id="Phobius"/>
    </source>
</evidence>
<evidence type="ECO:0000256" key="4">
    <source>
        <dbReference type="ARBA" id="ARBA00022989"/>
    </source>
</evidence>
<keyword evidence="3" id="KW-0677">Repeat</keyword>
<dbReference type="PROSITE" id="PS50297">
    <property type="entry name" value="ANK_REP_REGION"/>
    <property type="match status" value="2"/>
</dbReference>
<dbReference type="Gene3D" id="1.25.40.20">
    <property type="entry name" value="Ankyrin repeat-containing domain"/>
    <property type="match status" value="2"/>
</dbReference>
<dbReference type="EMBL" id="JAIWQS010000009">
    <property type="protein sequence ID" value="KAJ8755786.1"/>
    <property type="molecule type" value="Genomic_DNA"/>
</dbReference>
<dbReference type="SUPFAM" id="SSF48403">
    <property type="entry name" value="Ankyrin repeat"/>
    <property type="match status" value="1"/>
</dbReference>
<feature type="compositionally biased region" description="Basic and acidic residues" evidence="8">
    <location>
        <begin position="376"/>
        <end position="385"/>
    </location>
</feature>
<protein>
    <recommendedName>
        <fullName evidence="10">PGG domain-containing protein</fullName>
    </recommendedName>
</protein>
<evidence type="ECO:0000256" key="8">
    <source>
        <dbReference type="SAM" id="MobiDB-lite"/>
    </source>
</evidence>
<dbReference type="AlphaFoldDB" id="A0AAV8SU23"/>
<evidence type="ECO:0000256" key="1">
    <source>
        <dbReference type="ARBA" id="ARBA00004141"/>
    </source>
</evidence>
<keyword evidence="2 9" id="KW-0812">Transmembrane</keyword>
<accession>A0AAV8SU23</accession>
<feature type="region of interest" description="Disordered" evidence="8">
    <location>
        <begin position="369"/>
        <end position="388"/>
    </location>
</feature>
<dbReference type="InterPro" id="IPR002110">
    <property type="entry name" value="Ankyrin_rpt"/>
</dbReference>
<organism evidence="11 12">
    <name type="scientific">Erythroxylum novogranatense</name>
    <dbReference type="NCBI Taxonomy" id="1862640"/>
    <lineage>
        <taxon>Eukaryota</taxon>
        <taxon>Viridiplantae</taxon>
        <taxon>Streptophyta</taxon>
        <taxon>Embryophyta</taxon>
        <taxon>Tracheophyta</taxon>
        <taxon>Spermatophyta</taxon>
        <taxon>Magnoliopsida</taxon>
        <taxon>eudicotyledons</taxon>
        <taxon>Gunneridae</taxon>
        <taxon>Pentapetalae</taxon>
        <taxon>rosids</taxon>
        <taxon>fabids</taxon>
        <taxon>Malpighiales</taxon>
        <taxon>Erythroxylaceae</taxon>
        <taxon>Erythroxylum</taxon>
    </lineage>
</organism>
<evidence type="ECO:0000256" key="7">
    <source>
        <dbReference type="PROSITE-ProRule" id="PRU00023"/>
    </source>
</evidence>
<keyword evidence="5 7" id="KW-0040">ANK repeat</keyword>
<evidence type="ECO:0000256" key="5">
    <source>
        <dbReference type="ARBA" id="ARBA00023043"/>
    </source>
</evidence>
<dbReference type="PANTHER" id="PTHR24186:SF38">
    <property type="entry name" value="ANKYRIN REPEAT FAMILY PROTEIN"/>
    <property type="match status" value="1"/>
</dbReference>
<feature type="transmembrane region" description="Helical" evidence="9">
    <location>
        <begin position="490"/>
        <end position="508"/>
    </location>
</feature>
<dbReference type="InterPro" id="IPR036770">
    <property type="entry name" value="Ankyrin_rpt-contain_sf"/>
</dbReference>
<evidence type="ECO:0000313" key="12">
    <source>
        <dbReference type="Proteomes" id="UP001159364"/>
    </source>
</evidence>
<feature type="repeat" description="ANK" evidence="7">
    <location>
        <begin position="270"/>
        <end position="302"/>
    </location>
</feature>
<evidence type="ECO:0000313" key="11">
    <source>
        <dbReference type="EMBL" id="KAJ8755786.1"/>
    </source>
</evidence>
<feature type="domain" description="PGG" evidence="10">
    <location>
        <begin position="432"/>
        <end position="541"/>
    </location>
</feature>
<comment type="subcellular location">
    <subcellularLocation>
        <location evidence="1">Membrane</location>
        <topology evidence="1">Multi-pass membrane protein</topology>
    </subcellularLocation>
</comment>
<feature type="region of interest" description="Disordered" evidence="8">
    <location>
        <begin position="588"/>
        <end position="623"/>
    </location>
</feature>
<evidence type="ECO:0000256" key="6">
    <source>
        <dbReference type="ARBA" id="ARBA00023136"/>
    </source>
</evidence>
<dbReference type="Pfam" id="PF12796">
    <property type="entry name" value="Ank_2"/>
    <property type="match status" value="3"/>
</dbReference>
<dbReference type="SMART" id="SM00248">
    <property type="entry name" value="ANK"/>
    <property type="match status" value="8"/>
</dbReference>
<gene>
    <name evidence="11" type="ORF">K2173_024331</name>
</gene>
<sequence length="623" mass="69715">MDDKFYQAIRVNDIVKFRELLQVDEGVLRTRSFLLHYATSFGRTEFVKEILRLCPDTATEVDYNLDTALHIACAKSDATIFKLLMEANPLTSVKLNRKNQSLLSLACAKGCDEIVSILLEHPQYMSLEEDEAGSTPLHRAISKGRKGAVKRVLESRPKLARKVDENGNSALHCACRVGNVRITQLLLRTVPHLGVQSNGDGFTPLHLAVINHCLPVVEAFFSNYPNACGRLTKCGETVFHLAVRFNDYKMFVLLAQGAGISDLLHEPNQNGDTILHLAVSTGNCRLVEIILNTAVDKECRNFKGQTALDILEQAGNDEVNQKLKNMLMFALNKRVEKHNEAVEEMPDNTHTRPTEFELGNYQTEDLPIPSVSRQETTFKPKEKSDPSSSEMHLLMEKMEPCTNQAQHTPQKFGKSPRRLDKRHKKEYKLQMEGLQHVRNTIAMVAGLIATVSFSAGVNPPGGVYQDGYLKGKSTVSRTTAFKIFTISNNVALFTSLSIVIVLLSIVPFRRKKLTMLLTITHKVMWVAVSFMATAFVAAEWVIIPNAKENKWQLELLLAISCGMLGTLFLFLGVLLARHWLRKRAWKERNNKGKIQSESPTADVWSPSESPDSDRASSDGAYPI</sequence>
<evidence type="ECO:0000256" key="2">
    <source>
        <dbReference type="ARBA" id="ARBA00022692"/>
    </source>
</evidence>
<dbReference type="InterPro" id="IPR026961">
    <property type="entry name" value="PGG_dom"/>
</dbReference>
<feature type="repeat" description="ANK" evidence="7">
    <location>
        <begin position="166"/>
        <end position="198"/>
    </location>
</feature>
<feature type="transmembrane region" description="Helical" evidence="9">
    <location>
        <begin position="555"/>
        <end position="576"/>
    </location>
</feature>